<protein>
    <recommendedName>
        <fullName evidence="4">2-keto-4-pentenoate hydratase</fullName>
    </recommendedName>
</protein>
<feature type="compositionally biased region" description="Low complexity" evidence="1">
    <location>
        <begin position="203"/>
        <end position="221"/>
    </location>
</feature>
<dbReference type="InterPro" id="IPR036663">
    <property type="entry name" value="Fumarylacetoacetase_C_sf"/>
</dbReference>
<dbReference type="InterPro" id="IPR050772">
    <property type="entry name" value="Hydratase-Decarb/MhpD_sf"/>
</dbReference>
<dbReference type="Gene3D" id="3.90.850.10">
    <property type="entry name" value="Fumarylacetoacetase-like, C-terminal domain"/>
    <property type="match status" value="1"/>
</dbReference>
<dbReference type="PANTHER" id="PTHR30143:SF0">
    <property type="entry name" value="2-KETO-4-PENTENOATE HYDRATASE"/>
    <property type="match status" value="1"/>
</dbReference>
<evidence type="ECO:0000313" key="2">
    <source>
        <dbReference type="EMBL" id="MDF1584933.1"/>
    </source>
</evidence>
<feature type="region of interest" description="Disordered" evidence="1">
    <location>
        <begin position="200"/>
        <end position="238"/>
    </location>
</feature>
<dbReference type="GO" id="GO:0005737">
    <property type="term" value="C:cytoplasm"/>
    <property type="evidence" value="ECO:0007669"/>
    <property type="project" value="TreeGrafter"/>
</dbReference>
<evidence type="ECO:0000313" key="3">
    <source>
        <dbReference type="Proteomes" id="UP001301140"/>
    </source>
</evidence>
<dbReference type="GO" id="GO:0008684">
    <property type="term" value="F:2-oxopent-4-enoate hydratase activity"/>
    <property type="evidence" value="ECO:0007669"/>
    <property type="project" value="TreeGrafter"/>
</dbReference>
<comment type="caution">
    <text evidence="2">The sequence shown here is derived from an EMBL/GenBank/DDBJ whole genome shotgun (WGS) entry which is preliminary data.</text>
</comment>
<reference evidence="2 3" key="1">
    <citation type="submission" date="2023-03" db="EMBL/GenBank/DDBJ databases">
        <title>YIM 152171 draft genome.</title>
        <authorList>
            <person name="Yang Z."/>
        </authorList>
    </citation>
    <scope>NUCLEOTIDE SEQUENCE [LARGE SCALE GENOMIC DNA]</scope>
    <source>
        <strain evidence="2 3">YIM 152171</strain>
    </source>
</reference>
<keyword evidence="3" id="KW-1185">Reference proteome</keyword>
<dbReference type="SUPFAM" id="SSF56529">
    <property type="entry name" value="FAH"/>
    <property type="match status" value="1"/>
</dbReference>
<proteinExistence type="predicted"/>
<dbReference type="EMBL" id="JARGEQ010000006">
    <property type="protein sequence ID" value="MDF1584933.1"/>
    <property type="molecule type" value="Genomic_DNA"/>
</dbReference>
<accession>A0AAP3UZ18</accession>
<gene>
    <name evidence="2" type="ORF">PZ740_00875</name>
</gene>
<evidence type="ECO:0008006" key="4">
    <source>
        <dbReference type="Google" id="ProtNLM"/>
    </source>
</evidence>
<evidence type="ECO:0000256" key="1">
    <source>
        <dbReference type="SAM" id="MobiDB-lite"/>
    </source>
</evidence>
<dbReference type="RefSeq" id="WP_327787341.1">
    <property type="nucleotide sequence ID" value="NZ_JARGEQ010000006.1"/>
</dbReference>
<name>A0AAP3UZ18_9PROT</name>
<organism evidence="2 3">
    <name type="scientific">Marinimicrococcus flavescens</name>
    <dbReference type="NCBI Taxonomy" id="3031815"/>
    <lineage>
        <taxon>Bacteria</taxon>
        <taxon>Pseudomonadati</taxon>
        <taxon>Pseudomonadota</taxon>
        <taxon>Alphaproteobacteria</taxon>
        <taxon>Geminicoccales</taxon>
        <taxon>Geminicoccaceae</taxon>
        <taxon>Marinimicrococcus</taxon>
    </lineage>
</organism>
<dbReference type="PANTHER" id="PTHR30143">
    <property type="entry name" value="ACID HYDRATASE"/>
    <property type="match status" value="1"/>
</dbReference>
<dbReference type="Proteomes" id="UP001301140">
    <property type="component" value="Unassembled WGS sequence"/>
</dbReference>
<sequence>MDETVLQGAGAALAHARKTAMQVPPPWPEAPAGLEQAYALQRAAIAALGGGLAGWKIGATGKDHQARLKTDRPFFGPIPATDLHEADAQNGVALPFRPGTRGVECEIAFCMARALPSRKAPYGRDEVKAAVGSLHPALEVVGTRVAADGLPDVRLAIADYGLNMAFLPGAAVAGWHELDLSSIAARWCWATRSRPWCGWPTTARGSRPASGSARARSPASRRLPRDRWQKAISARSGG</sequence>
<dbReference type="AlphaFoldDB" id="A0AAP3UZ18"/>